<comment type="subcellular location">
    <subcellularLocation>
        <location evidence="1">Secreted</location>
    </subcellularLocation>
</comment>
<feature type="non-terminal residue" evidence="6">
    <location>
        <position position="351"/>
    </location>
</feature>
<evidence type="ECO:0000256" key="3">
    <source>
        <dbReference type="ARBA" id="ARBA00022729"/>
    </source>
</evidence>
<keyword evidence="4" id="KW-0106">Calcium</keyword>
<keyword evidence="7" id="KW-1185">Reference proteome</keyword>
<dbReference type="InterPro" id="IPR011992">
    <property type="entry name" value="EF-hand-dom_pair"/>
</dbReference>
<reference evidence="7" key="1">
    <citation type="journal article" date="2019" name="Int. J. Syst. Evol. Microbiol.">
        <title>The Global Catalogue of Microorganisms (GCM) 10K type strain sequencing project: providing services to taxonomists for standard genome sequencing and annotation.</title>
        <authorList>
            <consortium name="The Broad Institute Genomics Platform"/>
            <consortium name="The Broad Institute Genome Sequencing Center for Infectious Disease"/>
            <person name="Wu L."/>
            <person name="Ma J."/>
        </authorList>
    </citation>
    <scope>NUCLEOTIDE SEQUENCE [LARGE SCALE GENOMIC DNA]</scope>
    <source>
        <strain evidence="7">KCTC 52924</strain>
    </source>
</reference>
<keyword evidence="3" id="KW-0732">Signal</keyword>
<evidence type="ECO:0000256" key="2">
    <source>
        <dbReference type="ARBA" id="ARBA00022525"/>
    </source>
</evidence>
<evidence type="ECO:0000313" key="6">
    <source>
        <dbReference type="EMBL" id="MFD2791564.1"/>
    </source>
</evidence>
<dbReference type="Proteomes" id="UP001597532">
    <property type="component" value="Unassembled WGS sequence"/>
</dbReference>
<dbReference type="Pfam" id="PF18884">
    <property type="entry name" value="TSP3_bac"/>
    <property type="match status" value="3"/>
</dbReference>
<evidence type="ECO:0000313" key="7">
    <source>
        <dbReference type="Proteomes" id="UP001597532"/>
    </source>
</evidence>
<gene>
    <name evidence="6" type="ORF">ACFS1K_17460</name>
</gene>
<sequence length="351" mass="38666">MGKITLFNSKEKAQTGIMPFMVFLLFGLLTSFSELPAHLDESLTLLDNNRIHDSNVSGKGENAIISKVECTTLESKALKGSTFGFPKETNNGSLSVTNKDLIGKFENQVDKGGRFFWHSESVVTQKEFYTMAPYFSNDIGISPIDYVNKDSDSDGDGVTNKKEKEDGTDPQDPCDFILAHQDCAPSAAWKALDCDRDGVINEKEIEDCTDLNDSCDLIYTSMTQYPSYAWKKGDCDGDGVTNWQEVQDKTDPTDPCDYLVTSVTLPQSGAFLTADCDGDGVINEKEIEDCTDLNDSCDLIYTSITILPSYSWKKGDCDGDGVTNWQEVQDKTDPTDPCDYLVTSVTLPQSG</sequence>
<evidence type="ECO:0000256" key="4">
    <source>
        <dbReference type="ARBA" id="ARBA00022837"/>
    </source>
</evidence>
<dbReference type="InterPro" id="IPR059100">
    <property type="entry name" value="TSP3_bac"/>
</dbReference>
<accession>A0ABW5VKV4</accession>
<keyword evidence="2" id="KW-0964">Secreted</keyword>
<dbReference type="SUPFAM" id="SSF47473">
    <property type="entry name" value="EF-hand"/>
    <property type="match status" value="1"/>
</dbReference>
<dbReference type="EMBL" id="JBHUOK010000033">
    <property type="protein sequence ID" value="MFD2791564.1"/>
    <property type="molecule type" value="Genomic_DNA"/>
</dbReference>
<evidence type="ECO:0000256" key="1">
    <source>
        <dbReference type="ARBA" id="ARBA00004613"/>
    </source>
</evidence>
<organism evidence="6 7">
    <name type="scientific">Arenibacter antarcticus</name>
    <dbReference type="NCBI Taxonomy" id="2040469"/>
    <lineage>
        <taxon>Bacteria</taxon>
        <taxon>Pseudomonadati</taxon>
        <taxon>Bacteroidota</taxon>
        <taxon>Flavobacteriia</taxon>
        <taxon>Flavobacteriales</taxon>
        <taxon>Flavobacteriaceae</taxon>
        <taxon>Arenibacter</taxon>
    </lineage>
</organism>
<dbReference type="Gene3D" id="1.10.238.10">
    <property type="entry name" value="EF-hand"/>
    <property type="match status" value="1"/>
</dbReference>
<evidence type="ECO:0000256" key="5">
    <source>
        <dbReference type="SAM" id="MobiDB-lite"/>
    </source>
</evidence>
<name>A0ABW5VKV4_9FLAO</name>
<feature type="region of interest" description="Disordered" evidence="5">
    <location>
        <begin position="146"/>
        <end position="171"/>
    </location>
</feature>
<dbReference type="PROSITE" id="PS00018">
    <property type="entry name" value="EF_HAND_1"/>
    <property type="match status" value="2"/>
</dbReference>
<comment type="caution">
    <text evidence="6">The sequence shown here is derived from an EMBL/GenBank/DDBJ whole genome shotgun (WGS) entry which is preliminary data.</text>
</comment>
<dbReference type="RefSeq" id="WP_377974049.1">
    <property type="nucleotide sequence ID" value="NZ_JBHUOK010000033.1"/>
</dbReference>
<protein>
    <submittedName>
        <fullName evidence="6">Thrombospondin type 3 repeat-containing protein</fullName>
    </submittedName>
</protein>
<proteinExistence type="predicted"/>
<dbReference type="InterPro" id="IPR018247">
    <property type="entry name" value="EF_Hand_1_Ca_BS"/>
</dbReference>